<evidence type="ECO:0000313" key="2">
    <source>
        <dbReference type="Proteomes" id="UP000285326"/>
    </source>
</evidence>
<proteinExistence type="predicted"/>
<reference evidence="1 2" key="1">
    <citation type="journal article" date="2018" name="BMC Genomics">
        <title>Comparative genome analyses reveal sequence features reflecting distinct modes of host-adaptation between dicot and monocot powdery mildew.</title>
        <authorList>
            <person name="Wu Y."/>
            <person name="Ma X."/>
            <person name="Pan Z."/>
            <person name="Kale S.D."/>
            <person name="Song Y."/>
            <person name="King H."/>
            <person name="Zhang Q."/>
            <person name="Presley C."/>
            <person name="Deng X."/>
            <person name="Wei C.I."/>
            <person name="Xiao S."/>
        </authorList>
    </citation>
    <scope>NUCLEOTIDE SEQUENCE [LARGE SCALE GENOMIC DNA]</scope>
    <source>
        <strain evidence="1">UMSG1</strain>
    </source>
</reference>
<organism evidence="1 2">
    <name type="scientific">Golovinomyces cichoracearum</name>
    <dbReference type="NCBI Taxonomy" id="62708"/>
    <lineage>
        <taxon>Eukaryota</taxon>
        <taxon>Fungi</taxon>
        <taxon>Dikarya</taxon>
        <taxon>Ascomycota</taxon>
        <taxon>Pezizomycotina</taxon>
        <taxon>Leotiomycetes</taxon>
        <taxon>Erysiphales</taxon>
        <taxon>Erysiphaceae</taxon>
        <taxon>Golovinomyces</taxon>
    </lineage>
</organism>
<accession>A0A420JCH9</accession>
<name>A0A420JCH9_9PEZI</name>
<feature type="non-terminal residue" evidence="1">
    <location>
        <position position="1"/>
    </location>
</feature>
<comment type="caution">
    <text evidence="1">The sequence shown here is derived from an EMBL/GenBank/DDBJ whole genome shotgun (WGS) entry which is preliminary data.</text>
</comment>
<gene>
    <name evidence="1" type="ORF">GcM1_048002</name>
</gene>
<sequence>AERRSNRLIDNKVIIRGFYFSGDRLTSKNKVVRKAINKFLGKTLKPMTAPKWPEYYHLVSKEATRSDLEPVPIEDHLEPLVQDIWAVLVKKNQAFSHGLLDFVLRESKVEEIHSLSREALVHRQRVMERDAQRILDRA</sequence>
<evidence type="ECO:0000313" key="1">
    <source>
        <dbReference type="EMBL" id="RKF95992.1"/>
    </source>
</evidence>
<dbReference type="Proteomes" id="UP000285326">
    <property type="component" value="Unassembled WGS sequence"/>
</dbReference>
<protein>
    <submittedName>
        <fullName evidence="1">Uncharacterized protein</fullName>
    </submittedName>
</protein>
<dbReference type="EMBL" id="MCBS01004875">
    <property type="protein sequence ID" value="RKF95992.1"/>
    <property type="molecule type" value="Genomic_DNA"/>
</dbReference>
<dbReference type="AlphaFoldDB" id="A0A420JCH9"/>